<protein>
    <submittedName>
        <fullName evidence="2">Uncharacterized protein</fullName>
    </submittedName>
</protein>
<dbReference type="GeneID" id="109591650"/>
<keyword evidence="1" id="KW-1133">Transmembrane helix</keyword>
<dbReference type="EnsemblMetazoa" id="XM_020007339.1">
    <property type="protein sequence ID" value="XP_019862898.1"/>
    <property type="gene ID" value="LOC109591650"/>
</dbReference>
<feature type="transmembrane region" description="Helical" evidence="1">
    <location>
        <begin position="248"/>
        <end position="267"/>
    </location>
</feature>
<name>A0AAN0K155_AMPQE</name>
<keyword evidence="1" id="KW-0812">Transmembrane</keyword>
<accession>A0AAN0K155</accession>
<evidence type="ECO:0000256" key="1">
    <source>
        <dbReference type="SAM" id="Phobius"/>
    </source>
</evidence>
<proteinExistence type="predicted"/>
<reference evidence="2" key="2">
    <citation type="submission" date="2024-06" db="UniProtKB">
        <authorList>
            <consortium name="EnsemblMetazoa"/>
        </authorList>
    </citation>
    <scope>IDENTIFICATION</scope>
</reference>
<keyword evidence="3" id="KW-1185">Reference proteome</keyword>
<dbReference type="RefSeq" id="XP_019862898.1">
    <property type="nucleotide sequence ID" value="XM_020007339.1"/>
</dbReference>
<organism evidence="2 3">
    <name type="scientific">Amphimedon queenslandica</name>
    <name type="common">Sponge</name>
    <dbReference type="NCBI Taxonomy" id="400682"/>
    <lineage>
        <taxon>Eukaryota</taxon>
        <taxon>Metazoa</taxon>
        <taxon>Porifera</taxon>
        <taxon>Demospongiae</taxon>
        <taxon>Heteroscleromorpha</taxon>
        <taxon>Haplosclerida</taxon>
        <taxon>Niphatidae</taxon>
        <taxon>Amphimedon</taxon>
    </lineage>
</organism>
<evidence type="ECO:0000313" key="3">
    <source>
        <dbReference type="Proteomes" id="UP000007879"/>
    </source>
</evidence>
<dbReference type="KEGG" id="aqu:109591650"/>
<evidence type="ECO:0000313" key="2">
    <source>
        <dbReference type="EnsemblMetazoa" id="XP_019862898.1"/>
    </source>
</evidence>
<dbReference type="Proteomes" id="UP000007879">
    <property type="component" value="Unassembled WGS sequence"/>
</dbReference>
<sequence length="304" mass="35366">MDQREVCDCDKITFQHVKSSLHLSVNSQGQRNNRHFDFTLTEDDLELESQFKLLQLEKFYCYYAIGFSSFLCDSYIMLHYDDRNLVAIIKKEIKEKMTELEKLCKTKGFIRMLQCLTIFINEKETSHAKFGKTRLCIERKTTCVQNEEESTDTANDAEGDEADDAAIDLHIQKETYRASLEQPENMEWTLPVPIQEFFSNLPIADATTFLMKSDTIDDNRIKMIIMSCLKGYIDKNYVIDLENTGRGFAINATLVFRLLFLLHLLFIKYVYISTKERNTENNSPPSNNGSRLLDMILNSIKDKF</sequence>
<dbReference type="AlphaFoldDB" id="A0AAN0K155"/>
<keyword evidence="1" id="KW-0472">Membrane</keyword>
<reference evidence="3" key="1">
    <citation type="journal article" date="2010" name="Nature">
        <title>The Amphimedon queenslandica genome and the evolution of animal complexity.</title>
        <authorList>
            <person name="Srivastava M."/>
            <person name="Simakov O."/>
            <person name="Chapman J."/>
            <person name="Fahey B."/>
            <person name="Gauthier M.E."/>
            <person name="Mitros T."/>
            <person name="Richards G.S."/>
            <person name="Conaco C."/>
            <person name="Dacre M."/>
            <person name="Hellsten U."/>
            <person name="Larroux C."/>
            <person name="Putnam N.H."/>
            <person name="Stanke M."/>
            <person name="Adamska M."/>
            <person name="Darling A."/>
            <person name="Degnan S.M."/>
            <person name="Oakley T.H."/>
            <person name="Plachetzki D.C."/>
            <person name="Zhai Y."/>
            <person name="Adamski M."/>
            <person name="Calcino A."/>
            <person name="Cummins S.F."/>
            <person name="Goodstein D.M."/>
            <person name="Harris C."/>
            <person name="Jackson D.J."/>
            <person name="Leys S.P."/>
            <person name="Shu S."/>
            <person name="Woodcroft B.J."/>
            <person name="Vervoort M."/>
            <person name="Kosik K.S."/>
            <person name="Manning G."/>
            <person name="Degnan B.M."/>
            <person name="Rokhsar D.S."/>
        </authorList>
    </citation>
    <scope>NUCLEOTIDE SEQUENCE [LARGE SCALE GENOMIC DNA]</scope>
</reference>